<accession>A0A5P1EFN4</accession>
<evidence type="ECO:0000313" key="2">
    <source>
        <dbReference type="EMBL" id="ONK63639.1"/>
    </source>
</evidence>
<keyword evidence="3" id="KW-1185">Reference proteome</keyword>
<feature type="region of interest" description="Disordered" evidence="1">
    <location>
        <begin position="1"/>
        <end position="43"/>
    </location>
</feature>
<evidence type="ECO:0000256" key="1">
    <source>
        <dbReference type="SAM" id="MobiDB-lite"/>
    </source>
</evidence>
<dbReference type="Proteomes" id="UP000243459">
    <property type="component" value="Chromosome 7"/>
</dbReference>
<protein>
    <submittedName>
        <fullName evidence="2">Uncharacterized protein</fullName>
    </submittedName>
</protein>
<name>A0A5P1EFN4_ASPOF</name>
<dbReference type="AlphaFoldDB" id="A0A5P1EFN4"/>
<feature type="compositionally biased region" description="Basic and acidic residues" evidence="1">
    <location>
        <begin position="31"/>
        <end position="43"/>
    </location>
</feature>
<organism evidence="2 3">
    <name type="scientific">Asparagus officinalis</name>
    <name type="common">Garden asparagus</name>
    <dbReference type="NCBI Taxonomy" id="4686"/>
    <lineage>
        <taxon>Eukaryota</taxon>
        <taxon>Viridiplantae</taxon>
        <taxon>Streptophyta</taxon>
        <taxon>Embryophyta</taxon>
        <taxon>Tracheophyta</taxon>
        <taxon>Spermatophyta</taxon>
        <taxon>Magnoliopsida</taxon>
        <taxon>Liliopsida</taxon>
        <taxon>Asparagales</taxon>
        <taxon>Asparagaceae</taxon>
        <taxon>Asparagoideae</taxon>
        <taxon>Asparagus</taxon>
    </lineage>
</organism>
<sequence>MKRFAPTPAVGPSGNPRTRPENQNELMSVERPPRENVAHHPPESSRLYLQSAWQASALAAQAGAGGGAVGLCPRPDAGVPRSLFARRAPRPSASFLKPRRARPDTGYDRSPTWPFVPMAALQATTSRWLRPRGPA</sequence>
<reference evidence="3" key="1">
    <citation type="journal article" date="2017" name="Nat. Commun.">
        <title>The asparagus genome sheds light on the origin and evolution of a young Y chromosome.</title>
        <authorList>
            <person name="Harkess A."/>
            <person name="Zhou J."/>
            <person name="Xu C."/>
            <person name="Bowers J.E."/>
            <person name="Van der Hulst R."/>
            <person name="Ayyampalayam S."/>
            <person name="Mercati F."/>
            <person name="Riccardi P."/>
            <person name="McKain M.R."/>
            <person name="Kakrana A."/>
            <person name="Tang H."/>
            <person name="Ray J."/>
            <person name="Groenendijk J."/>
            <person name="Arikit S."/>
            <person name="Mathioni S.M."/>
            <person name="Nakano M."/>
            <person name="Shan H."/>
            <person name="Telgmann-Rauber A."/>
            <person name="Kanno A."/>
            <person name="Yue Z."/>
            <person name="Chen H."/>
            <person name="Li W."/>
            <person name="Chen Y."/>
            <person name="Xu X."/>
            <person name="Zhang Y."/>
            <person name="Luo S."/>
            <person name="Chen H."/>
            <person name="Gao J."/>
            <person name="Mao Z."/>
            <person name="Pires J.C."/>
            <person name="Luo M."/>
            <person name="Kudrna D."/>
            <person name="Wing R.A."/>
            <person name="Meyers B.C."/>
            <person name="Yi K."/>
            <person name="Kong H."/>
            <person name="Lavrijsen P."/>
            <person name="Sunseri F."/>
            <person name="Falavigna A."/>
            <person name="Ye Y."/>
            <person name="Leebens-Mack J.H."/>
            <person name="Chen G."/>
        </authorList>
    </citation>
    <scope>NUCLEOTIDE SEQUENCE [LARGE SCALE GENOMIC DNA]</scope>
    <source>
        <strain evidence="3">cv. DH0086</strain>
    </source>
</reference>
<proteinExistence type="predicted"/>
<evidence type="ECO:0000313" key="3">
    <source>
        <dbReference type="Proteomes" id="UP000243459"/>
    </source>
</evidence>
<gene>
    <name evidence="2" type="ORF">A4U43_C07F17350</name>
</gene>
<feature type="region of interest" description="Disordered" evidence="1">
    <location>
        <begin position="89"/>
        <end position="113"/>
    </location>
</feature>
<dbReference type="EMBL" id="CM007387">
    <property type="protein sequence ID" value="ONK63639.1"/>
    <property type="molecule type" value="Genomic_DNA"/>
</dbReference>
<dbReference type="Gramene" id="ONK63639">
    <property type="protein sequence ID" value="ONK63639"/>
    <property type="gene ID" value="A4U43_C07F17350"/>
</dbReference>